<accession>A0A811PPU1</accession>
<gene>
    <name evidence="1" type="ORF">NCGR_LOCUS30831</name>
</gene>
<organism evidence="1 2">
    <name type="scientific">Miscanthus lutarioriparius</name>
    <dbReference type="NCBI Taxonomy" id="422564"/>
    <lineage>
        <taxon>Eukaryota</taxon>
        <taxon>Viridiplantae</taxon>
        <taxon>Streptophyta</taxon>
        <taxon>Embryophyta</taxon>
        <taxon>Tracheophyta</taxon>
        <taxon>Spermatophyta</taxon>
        <taxon>Magnoliopsida</taxon>
        <taxon>Liliopsida</taxon>
        <taxon>Poales</taxon>
        <taxon>Poaceae</taxon>
        <taxon>PACMAD clade</taxon>
        <taxon>Panicoideae</taxon>
        <taxon>Andropogonodae</taxon>
        <taxon>Andropogoneae</taxon>
        <taxon>Saccharinae</taxon>
        <taxon>Miscanthus</taxon>
    </lineage>
</organism>
<dbReference type="AlphaFoldDB" id="A0A811PPU1"/>
<reference evidence="1" key="1">
    <citation type="submission" date="2020-10" db="EMBL/GenBank/DDBJ databases">
        <authorList>
            <person name="Han B."/>
            <person name="Lu T."/>
            <person name="Zhao Q."/>
            <person name="Huang X."/>
            <person name="Zhao Y."/>
        </authorList>
    </citation>
    <scope>NUCLEOTIDE SEQUENCE</scope>
</reference>
<evidence type="ECO:0000313" key="1">
    <source>
        <dbReference type="EMBL" id="CAD6246582.1"/>
    </source>
</evidence>
<evidence type="ECO:0000313" key="2">
    <source>
        <dbReference type="Proteomes" id="UP000604825"/>
    </source>
</evidence>
<name>A0A811PPU1_9POAL</name>
<comment type="caution">
    <text evidence="1">The sequence shown here is derived from an EMBL/GenBank/DDBJ whole genome shotgun (WGS) entry which is preliminary data.</text>
</comment>
<sequence length="209" mass="21170">MATTASGAATAASITCLARASSTPSTGPCSTACISRAMGATYSTAGTSNASAAAGTANAHVCVTAMGDGHAVGAEVDSDAFSTASADTRAAVAGTDGAASGDTDRHVHSTLADADVDPKTSSAARAEPPELFVPMQPPTPPPNPMLVSVPLCEMVQPNPWPLPKPWLLLDFFHGNSGQESLLLPLLIMALELVLPYLRGKCLALAERGR</sequence>
<protein>
    <submittedName>
        <fullName evidence="1">Uncharacterized protein</fullName>
    </submittedName>
</protein>
<keyword evidence="2" id="KW-1185">Reference proteome</keyword>
<proteinExistence type="predicted"/>
<dbReference type="Proteomes" id="UP000604825">
    <property type="component" value="Unassembled WGS sequence"/>
</dbReference>
<dbReference type="EMBL" id="CAJGYO010000007">
    <property type="protein sequence ID" value="CAD6246582.1"/>
    <property type="molecule type" value="Genomic_DNA"/>
</dbReference>